<dbReference type="EMBL" id="JAFNEN010003493">
    <property type="protein sequence ID" value="KAG8171833.1"/>
    <property type="molecule type" value="Genomic_DNA"/>
</dbReference>
<keyword evidence="2" id="KW-1185">Reference proteome</keyword>
<evidence type="ECO:0000313" key="2">
    <source>
        <dbReference type="Proteomes" id="UP000827092"/>
    </source>
</evidence>
<reference evidence="1 2" key="1">
    <citation type="journal article" date="2022" name="Nat. Ecol. Evol.">
        <title>A masculinizing supergene underlies an exaggerated male reproductive morph in a spider.</title>
        <authorList>
            <person name="Hendrickx F."/>
            <person name="De Corte Z."/>
            <person name="Sonet G."/>
            <person name="Van Belleghem S.M."/>
            <person name="Kostlbacher S."/>
            <person name="Vangestel C."/>
        </authorList>
    </citation>
    <scope>NUCLEOTIDE SEQUENCE [LARGE SCALE GENOMIC DNA]</scope>
    <source>
        <strain evidence="1">W744_W776</strain>
    </source>
</reference>
<dbReference type="AlphaFoldDB" id="A0AAV6TJG4"/>
<accession>A0AAV6TJG4</accession>
<protein>
    <submittedName>
        <fullName evidence="1">Uncharacterized protein</fullName>
    </submittedName>
</protein>
<dbReference type="Proteomes" id="UP000827092">
    <property type="component" value="Unassembled WGS sequence"/>
</dbReference>
<organism evidence="1 2">
    <name type="scientific">Oedothorax gibbosus</name>
    <dbReference type="NCBI Taxonomy" id="931172"/>
    <lineage>
        <taxon>Eukaryota</taxon>
        <taxon>Metazoa</taxon>
        <taxon>Ecdysozoa</taxon>
        <taxon>Arthropoda</taxon>
        <taxon>Chelicerata</taxon>
        <taxon>Arachnida</taxon>
        <taxon>Araneae</taxon>
        <taxon>Araneomorphae</taxon>
        <taxon>Entelegynae</taxon>
        <taxon>Araneoidea</taxon>
        <taxon>Linyphiidae</taxon>
        <taxon>Erigoninae</taxon>
        <taxon>Oedothorax</taxon>
    </lineage>
</organism>
<evidence type="ECO:0000313" key="1">
    <source>
        <dbReference type="EMBL" id="KAG8171833.1"/>
    </source>
</evidence>
<proteinExistence type="predicted"/>
<name>A0AAV6TJG4_9ARAC</name>
<feature type="non-terminal residue" evidence="1">
    <location>
        <position position="1"/>
    </location>
</feature>
<comment type="caution">
    <text evidence="1">The sequence shown here is derived from an EMBL/GenBank/DDBJ whole genome shotgun (WGS) entry which is preliminary data.</text>
</comment>
<gene>
    <name evidence="1" type="ORF">JTE90_005109</name>
</gene>
<sequence>KWVFNFKHLILEETSSEHVLEDEMKICLHIASFSDPYENKRSTFLLQNV</sequence>